<reference evidence="1" key="2">
    <citation type="submission" date="2022-06" db="UniProtKB">
        <authorList>
            <consortium name="EnsemblMetazoa"/>
        </authorList>
    </citation>
    <scope>IDENTIFICATION</scope>
    <source>
        <strain evidence="1">PS312</strain>
    </source>
</reference>
<dbReference type="AlphaFoldDB" id="A0A2A6BA80"/>
<reference evidence="2" key="1">
    <citation type="journal article" date="2008" name="Nat. Genet.">
        <title>The Pristionchus pacificus genome provides a unique perspective on nematode lifestyle and parasitism.</title>
        <authorList>
            <person name="Dieterich C."/>
            <person name="Clifton S.W."/>
            <person name="Schuster L.N."/>
            <person name="Chinwalla A."/>
            <person name="Delehaunty K."/>
            <person name="Dinkelacker I."/>
            <person name="Fulton L."/>
            <person name="Fulton R."/>
            <person name="Godfrey J."/>
            <person name="Minx P."/>
            <person name="Mitreva M."/>
            <person name="Roeseler W."/>
            <person name="Tian H."/>
            <person name="Witte H."/>
            <person name="Yang S.P."/>
            <person name="Wilson R.K."/>
            <person name="Sommer R.J."/>
        </authorList>
    </citation>
    <scope>NUCLEOTIDE SEQUENCE [LARGE SCALE GENOMIC DNA]</scope>
    <source>
        <strain evidence="2">PS312</strain>
    </source>
</reference>
<sequence length="70" mass="7851">MREHAKFAAAEVGEAKSIELLHGSGWNLCCNSARLRSTAIGSYILHGRGRITWNSTNAEKDEKRNHKSRK</sequence>
<evidence type="ECO:0000313" key="2">
    <source>
        <dbReference type="Proteomes" id="UP000005239"/>
    </source>
</evidence>
<accession>A0A2A6BA80</accession>
<gene>
    <name evidence="1" type="primary">WBGene00282930</name>
</gene>
<protein>
    <submittedName>
        <fullName evidence="1">Uncharacterized protein</fullName>
    </submittedName>
</protein>
<dbReference type="EnsemblMetazoa" id="PPA44561.1">
    <property type="protein sequence ID" value="PPA44561.1"/>
    <property type="gene ID" value="WBGene00282930"/>
</dbReference>
<keyword evidence="2" id="KW-1185">Reference proteome</keyword>
<dbReference type="Proteomes" id="UP000005239">
    <property type="component" value="Unassembled WGS sequence"/>
</dbReference>
<evidence type="ECO:0000313" key="1">
    <source>
        <dbReference type="EnsemblMetazoa" id="PPA44561.1"/>
    </source>
</evidence>
<proteinExistence type="predicted"/>
<organism evidence="1 2">
    <name type="scientific">Pristionchus pacificus</name>
    <name type="common">Parasitic nematode worm</name>
    <dbReference type="NCBI Taxonomy" id="54126"/>
    <lineage>
        <taxon>Eukaryota</taxon>
        <taxon>Metazoa</taxon>
        <taxon>Ecdysozoa</taxon>
        <taxon>Nematoda</taxon>
        <taxon>Chromadorea</taxon>
        <taxon>Rhabditida</taxon>
        <taxon>Rhabditina</taxon>
        <taxon>Diplogasteromorpha</taxon>
        <taxon>Diplogasteroidea</taxon>
        <taxon>Neodiplogasteridae</taxon>
        <taxon>Pristionchus</taxon>
    </lineage>
</organism>
<accession>A0A8R1Z2N5</accession>
<name>A0A2A6BA80_PRIPA</name>